<dbReference type="EMBL" id="SPHZ02000006">
    <property type="protein sequence ID" value="KAF0910456.1"/>
    <property type="molecule type" value="Genomic_DNA"/>
</dbReference>
<comment type="caution">
    <text evidence="1">The sequence shown here is derived from an EMBL/GenBank/DDBJ whole genome shotgun (WGS) entry which is preliminary data.</text>
</comment>
<reference evidence="1 2" key="1">
    <citation type="submission" date="2019-11" db="EMBL/GenBank/DDBJ databases">
        <title>Whole genome sequence of Oryza granulata.</title>
        <authorList>
            <person name="Li W."/>
        </authorList>
    </citation>
    <scope>NUCLEOTIDE SEQUENCE [LARGE SCALE GENOMIC DNA]</scope>
    <source>
        <strain evidence="2">cv. Menghai</strain>
        <tissue evidence="1">Leaf</tissue>
    </source>
</reference>
<evidence type="ECO:0000313" key="1">
    <source>
        <dbReference type="EMBL" id="KAF0910456.1"/>
    </source>
</evidence>
<dbReference type="AlphaFoldDB" id="A0A6G1DDE7"/>
<feature type="non-terminal residue" evidence="1">
    <location>
        <position position="55"/>
    </location>
</feature>
<organism evidence="1 2">
    <name type="scientific">Oryza meyeriana var. granulata</name>
    <dbReference type="NCBI Taxonomy" id="110450"/>
    <lineage>
        <taxon>Eukaryota</taxon>
        <taxon>Viridiplantae</taxon>
        <taxon>Streptophyta</taxon>
        <taxon>Embryophyta</taxon>
        <taxon>Tracheophyta</taxon>
        <taxon>Spermatophyta</taxon>
        <taxon>Magnoliopsida</taxon>
        <taxon>Liliopsida</taxon>
        <taxon>Poales</taxon>
        <taxon>Poaceae</taxon>
        <taxon>BOP clade</taxon>
        <taxon>Oryzoideae</taxon>
        <taxon>Oryzeae</taxon>
        <taxon>Oryzinae</taxon>
        <taxon>Oryza</taxon>
        <taxon>Oryza meyeriana</taxon>
    </lineage>
</organism>
<keyword evidence="2" id="KW-1185">Reference proteome</keyword>
<protein>
    <submittedName>
        <fullName evidence="1">Uncharacterized protein</fullName>
    </submittedName>
</protein>
<sequence>MAWRQPPWRRGWWPETSCLGPRAGAEAQVFSASHPGAKVGARGLLPRLSGWRRAT</sequence>
<name>A0A6G1DDE7_9ORYZ</name>
<dbReference type="Proteomes" id="UP000479710">
    <property type="component" value="Unassembled WGS sequence"/>
</dbReference>
<accession>A0A6G1DDE7</accession>
<evidence type="ECO:0000313" key="2">
    <source>
        <dbReference type="Proteomes" id="UP000479710"/>
    </source>
</evidence>
<gene>
    <name evidence="1" type="ORF">E2562_002917</name>
</gene>
<proteinExistence type="predicted"/>